<gene>
    <name evidence="1" type="ORF">BN146_00155</name>
</gene>
<proteinExistence type="predicted"/>
<sequence>MARKPTLTAKNLHLPKGHFMDAIAISGIKSVGQMPETVTMISQFRKKKRSLHEAIARKGRKQCRLIMHNGNWQKAEQKLSLYEFK</sequence>
<dbReference type="AlphaFoldDB" id="K0NM72"/>
<evidence type="ECO:0000313" key="1">
    <source>
        <dbReference type="EMBL" id="CCK82699.1"/>
    </source>
</evidence>
<evidence type="ECO:0000313" key="2">
    <source>
        <dbReference type="Proteomes" id="UP000009325"/>
    </source>
</evidence>
<comment type="caution">
    <text evidence="1">The sequence shown here is derived from an EMBL/GenBank/DDBJ whole genome shotgun (WGS) entry which is preliminary data.</text>
</comment>
<dbReference type="RefSeq" id="WP_009557290.1">
    <property type="nucleotide sequence ID" value="NZ_CALZ01000007.1"/>
</dbReference>
<dbReference type="Proteomes" id="UP000009325">
    <property type="component" value="Unassembled WGS sequence"/>
</dbReference>
<accession>K0NM72</accession>
<name>K0NM72_9LACO</name>
<organism evidence="1 2">
    <name type="scientific">Lactobacillus equicursoris 66c</name>
    <dbReference type="NCBI Taxonomy" id="872326"/>
    <lineage>
        <taxon>Bacteria</taxon>
        <taxon>Bacillati</taxon>
        <taxon>Bacillota</taxon>
        <taxon>Bacilli</taxon>
        <taxon>Lactobacillales</taxon>
        <taxon>Lactobacillaceae</taxon>
        <taxon>Lactobacillus</taxon>
    </lineage>
</organism>
<dbReference type="EMBL" id="CALZ01000007">
    <property type="protein sequence ID" value="CCK82699.1"/>
    <property type="molecule type" value="Genomic_DNA"/>
</dbReference>
<protein>
    <submittedName>
        <fullName evidence="1">Uncharacterized protein</fullName>
    </submittedName>
</protein>
<reference evidence="1 2" key="1">
    <citation type="submission" date="2012-08" db="EMBL/GenBank/DDBJ databases">
        <title>Draft Genome Sequences of Lactobacillus equicursoris CIP 110162T, isolated from thoroughbred racehorse feces and Lactobacillus sp. CRBIP 24.137 isolated from urine of human.</title>
        <authorList>
            <person name="Cousin S."/>
            <person name="Loux V."/>
            <person name="Ma L."/>
            <person name="Creno S."/>
            <person name="Clermont D."/>
            <person name="Bizet C."/>
            <person name="Bouchier C."/>
        </authorList>
    </citation>
    <scope>NUCLEOTIDE SEQUENCE [LARGE SCALE GENOMIC DNA]</scope>
    <source>
        <strain evidence="1 2">66c</strain>
    </source>
</reference>